<protein>
    <submittedName>
        <fullName evidence="1">Uncharacterized protein</fullName>
    </submittedName>
</protein>
<gene>
    <name evidence="1" type="ORF">LCGC14_2371550</name>
</gene>
<dbReference type="AlphaFoldDB" id="A0A0F9EG56"/>
<comment type="caution">
    <text evidence="1">The sequence shown here is derived from an EMBL/GenBank/DDBJ whole genome shotgun (WGS) entry which is preliminary data.</text>
</comment>
<name>A0A0F9EG56_9ZZZZ</name>
<organism evidence="1">
    <name type="scientific">marine sediment metagenome</name>
    <dbReference type="NCBI Taxonomy" id="412755"/>
    <lineage>
        <taxon>unclassified sequences</taxon>
        <taxon>metagenomes</taxon>
        <taxon>ecological metagenomes</taxon>
    </lineage>
</organism>
<accession>A0A0F9EG56</accession>
<reference evidence="1" key="1">
    <citation type="journal article" date="2015" name="Nature">
        <title>Complex archaea that bridge the gap between prokaryotes and eukaryotes.</title>
        <authorList>
            <person name="Spang A."/>
            <person name="Saw J.H."/>
            <person name="Jorgensen S.L."/>
            <person name="Zaremba-Niedzwiedzka K."/>
            <person name="Martijn J."/>
            <person name="Lind A.E."/>
            <person name="van Eijk R."/>
            <person name="Schleper C."/>
            <person name="Guy L."/>
            <person name="Ettema T.J."/>
        </authorList>
    </citation>
    <scope>NUCLEOTIDE SEQUENCE</scope>
</reference>
<proteinExistence type="predicted"/>
<dbReference type="EMBL" id="LAZR01034968">
    <property type="protein sequence ID" value="KKL28796.1"/>
    <property type="molecule type" value="Genomic_DNA"/>
</dbReference>
<evidence type="ECO:0000313" key="1">
    <source>
        <dbReference type="EMBL" id="KKL28796.1"/>
    </source>
</evidence>
<sequence length="48" mass="5297">MDIESNVFLAKPAPGELRKVVESRGALGDPKHPAWKIPVVANGRLYLR</sequence>